<keyword evidence="1" id="KW-0596">Phosphopantetheine</keyword>
<dbReference type="PROSITE" id="PS00012">
    <property type="entry name" value="PHOSPHOPANTETHEINE"/>
    <property type="match status" value="1"/>
</dbReference>
<accession>A0ABP8BCK6</accession>
<evidence type="ECO:0000313" key="4">
    <source>
        <dbReference type="EMBL" id="GAA4203666.1"/>
    </source>
</evidence>
<dbReference type="Gene3D" id="1.10.1200.10">
    <property type="entry name" value="ACP-like"/>
    <property type="match status" value="1"/>
</dbReference>
<dbReference type="InterPro" id="IPR036736">
    <property type="entry name" value="ACP-like_sf"/>
</dbReference>
<dbReference type="InterPro" id="IPR009081">
    <property type="entry name" value="PP-bd_ACP"/>
</dbReference>
<evidence type="ECO:0000256" key="2">
    <source>
        <dbReference type="ARBA" id="ARBA00022553"/>
    </source>
</evidence>
<gene>
    <name evidence="4" type="ORF">GCM10022252_61650</name>
</gene>
<reference evidence="5" key="1">
    <citation type="journal article" date="2019" name="Int. J. Syst. Evol. Microbiol.">
        <title>The Global Catalogue of Microorganisms (GCM) 10K type strain sequencing project: providing services to taxonomists for standard genome sequencing and annotation.</title>
        <authorList>
            <consortium name="The Broad Institute Genomics Platform"/>
            <consortium name="The Broad Institute Genome Sequencing Center for Infectious Disease"/>
            <person name="Wu L."/>
            <person name="Ma J."/>
        </authorList>
    </citation>
    <scope>NUCLEOTIDE SEQUENCE [LARGE SCALE GENOMIC DNA]</scope>
    <source>
        <strain evidence="5">JCM 17388</strain>
    </source>
</reference>
<dbReference type="InterPro" id="IPR006162">
    <property type="entry name" value="Ppantetheine_attach_site"/>
</dbReference>
<feature type="domain" description="Carrier" evidence="3">
    <location>
        <begin position="5"/>
        <end position="82"/>
    </location>
</feature>
<evidence type="ECO:0000256" key="1">
    <source>
        <dbReference type="ARBA" id="ARBA00022450"/>
    </source>
</evidence>
<protein>
    <submittedName>
        <fullName evidence="4">Acyl carrier protein</fullName>
    </submittedName>
</protein>
<evidence type="ECO:0000313" key="5">
    <source>
        <dbReference type="Proteomes" id="UP001501251"/>
    </source>
</evidence>
<dbReference type="PROSITE" id="PS50075">
    <property type="entry name" value="CARRIER"/>
    <property type="match status" value="1"/>
</dbReference>
<keyword evidence="2" id="KW-0597">Phosphoprotein</keyword>
<organism evidence="4 5">
    <name type="scientific">Streptosporangium oxazolinicum</name>
    <dbReference type="NCBI Taxonomy" id="909287"/>
    <lineage>
        <taxon>Bacteria</taxon>
        <taxon>Bacillati</taxon>
        <taxon>Actinomycetota</taxon>
        <taxon>Actinomycetes</taxon>
        <taxon>Streptosporangiales</taxon>
        <taxon>Streptosporangiaceae</taxon>
        <taxon>Streptosporangium</taxon>
    </lineage>
</organism>
<sequence length="85" mass="9562">MEKTELRLDELKRIMRECGVEASANLDADILDVSFRELGLDSLAVLEIGARVERDYGVVVPDDAMEELETPRQTLDFVNQRLPAA</sequence>
<dbReference type="RefSeq" id="WP_329081905.1">
    <property type="nucleotide sequence ID" value="NZ_BAABAQ010000013.1"/>
</dbReference>
<dbReference type="Pfam" id="PF00550">
    <property type="entry name" value="PP-binding"/>
    <property type="match status" value="1"/>
</dbReference>
<dbReference type="InterPro" id="IPR020806">
    <property type="entry name" value="PKS_PP-bd"/>
</dbReference>
<proteinExistence type="predicted"/>
<dbReference type="SUPFAM" id="SSF47336">
    <property type="entry name" value="ACP-like"/>
    <property type="match status" value="1"/>
</dbReference>
<dbReference type="EMBL" id="BAABAQ010000013">
    <property type="protein sequence ID" value="GAA4203666.1"/>
    <property type="molecule type" value="Genomic_DNA"/>
</dbReference>
<name>A0ABP8BCK6_9ACTN</name>
<dbReference type="SMART" id="SM00823">
    <property type="entry name" value="PKS_PP"/>
    <property type="match status" value="1"/>
</dbReference>
<keyword evidence="5" id="KW-1185">Reference proteome</keyword>
<comment type="caution">
    <text evidence="4">The sequence shown here is derived from an EMBL/GenBank/DDBJ whole genome shotgun (WGS) entry which is preliminary data.</text>
</comment>
<evidence type="ECO:0000259" key="3">
    <source>
        <dbReference type="PROSITE" id="PS50075"/>
    </source>
</evidence>
<dbReference type="Proteomes" id="UP001501251">
    <property type="component" value="Unassembled WGS sequence"/>
</dbReference>